<keyword evidence="3" id="KW-1185">Reference proteome</keyword>
<reference evidence="2 3" key="1">
    <citation type="submission" date="2018-12" db="EMBL/GenBank/DDBJ databases">
        <title>Draft genome sequence of Xylaria grammica IHI A82.</title>
        <authorList>
            <person name="Buettner E."/>
            <person name="Kellner H."/>
        </authorList>
    </citation>
    <scope>NUCLEOTIDE SEQUENCE [LARGE SCALE GENOMIC DNA]</scope>
    <source>
        <strain evidence="2 3">IHI A82</strain>
    </source>
</reference>
<organism evidence="2 3">
    <name type="scientific">Xylaria grammica</name>
    <dbReference type="NCBI Taxonomy" id="363999"/>
    <lineage>
        <taxon>Eukaryota</taxon>
        <taxon>Fungi</taxon>
        <taxon>Dikarya</taxon>
        <taxon>Ascomycota</taxon>
        <taxon>Pezizomycotina</taxon>
        <taxon>Sordariomycetes</taxon>
        <taxon>Xylariomycetidae</taxon>
        <taxon>Xylariales</taxon>
        <taxon>Xylariaceae</taxon>
        <taxon>Xylaria</taxon>
    </lineage>
</organism>
<evidence type="ECO:0000313" key="3">
    <source>
        <dbReference type="Proteomes" id="UP000286045"/>
    </source>
</evidence>
<dbReference type="EMBL" id="RYZI01000412">
    <property type="protein sequence ID" value="RWA05678.1"/>
    <property type="molecule type" value="Genomic_DNA"/>
</dbReference>
<proteinExistence type="predicted"/>
<dbReference type="Proteomes" id="UP000286045">
    <property type="component" value="Unassembled WGS sequence"/>
</dbReference>
<keyword evidence="1" id="KW-0732">Signal</keyword>
<sequence length="273" mass="30313">MKFAAGIISTLAVASTTMAAPSRKACRDDLPTTTIAGVEVVDTQLVRDAHELVKEFIPLQPYLYNHVVRTWLLGAAAFNNNATLKSQVDLELHAVGSLLHDLAWDQRDNSTFNSHAYRFEIDSGVAAVNFVKNHPDGASWDAARLEKLYDGISLQTIIGVSDFKNIDTQWIVKSIGFEFPQPRSPLIPEEFYDSVQGNFTNSTLFRGTNDTFTRFAVKDPETTYNTFLAVFGDEYVPGYTEKGARLFDLIQGGIQLELGQYPDVPFTPLPQIA</sequence>
<accession>A0A439CU21</accession>
<evidence type="ECO:0008006" key="4">
    <source>
        <dbReference type="Google" id="ProtNLM"/>
    </source>
</evidence>
<gene>
    <name evidence="2" type="ORF">EKO27_g9427</name>
</gene>
<feature type="chain" id="PRO_5019430595" description="HD domain-containing protein" evidence="1">
    <location>
        <begin position="20"/>
        <end position="273"/>
    </location>
</feature>
<protein>
    <recommendedName>
        <fullName evidence="4">HD domain-containing protein</fullName>
    </recommendedName>
</protein>
<evidence type="ECO:0000313" key="2">
    <source>
        <dbReference type="EMBL" id="RWA05678.1"/>
    </source>
</evidence>
<feature type="signal peptide" evidence="1">
    <location>
        <begin position="1"/>
        <end position="19"/>
    </location>
</feature>
<name>A0A439CU21_9PEZI</name>
<evidence type="ECO:0000256" key="1">
    <source>
        <dbReference type="SAM" id="SignalP"/>
    </source>
</evidence>
<comment type="caution">
    <text evidence="2">The sequence shown here is derived from an EMBL/GenBank/DDBJ whole genome shotgun (WGS) entry which is preliminary data.</text>
</comment>
<dbReference type="AlphaFoldDB" id="A0A439CU21"/>